<name>A0A1D1VYK0_RAMVA</name>
<feature type="region of interest" description="Disordered" evidence="4">
    <location>
        <begin position="24"/>
        <end position="107"/>
    </location>
</feature>
<feature type="compositionally biased region" description="Low complexity" evidence="4">
    <location>
        <begin position="92"/>
        <end position="101"/>
    </location>
</feature>
<dbReference type="AlphaFoldDB" id="A0A1D1VYK0"/>
<dbReference type="STRING" id="947166.A0A1D1VYK0"/>
<gene>
    <name evidence="5" type="primary">RvY_15560-1</name>
    <name evidence="5" type="synonym">RvY_15560.1</name>
    <name evidence="5" type="ORF">RvY_15560</name>
</gene>
<dbReference type="GO" id="GO:0003743">
    <property type="term" value="F:translation initiation factor activity"/>
    <property type="evidence" value="ECO:0007669"/>
    <property type="project" value="UniProtKB-KW"/>
</dbReference>
<protein>
    <submittedName>
        <fullName evidence="5">Uncharacterized protein</fullName>
    </submittedName>
</protein>
<evidence type="ECO:0000313" key="5">
    <source>
        <dbReference type="EMBL" id="GAV05423.1"/>
    </source>
</evidence>
<feature type="compositionally biased region" description="Acidic residues" evidence="4">
    <location>
        <begin position="28"/>
        <end position="44"/>
    </location>
</feature>
<feature type="region of interest" description="Disordered" evidence="4">
    <location>
        <begin position="211"/>
        <end position="233"/>
    </location>
</feature>
<dbReference type="GO" id="GO:0005852">
    <property type="term" value="C:eukaryotic translation initiation factor 3 complex"/>
    <property type="evidence" value="ECO:0007669"/>
    <property type="project" value="InterPro"/>
</dbReference>
<feature type="compositionally biased region" description="Basic and acidic residues" evidence="4">
    <location>
        <begin position="69"/>
        <end position="91"/>
    </location>
</feature>
<dbReference type="Gene3D" id="1.10.246.60">
    <property type="entry name" value="Eukaryotic translation initiation factor 3 like domains"/>
    <property type="match status" value="1"/>
</dbReference>
<dbReference type="InterPro" id="IPR013906">
    <property type="entry name" value="eIF3j"/>
</dbReference>
<dbReference type="Pfam" id="PF08597">
    <property type="entry name" value="eIF3_subunit"/>
    <property type="match status" value="1"/>
</dbReference>
<comment type="caution">
    <text evidence="5">The sequence shown here is derived from an EMBL/GenBank/DDBJ whole genome shotgun (WGS) entry which is preliminary data.</text>
</comment>
<dbReference type="PANTHER" id="PTHR21681">
    <property type="entry name" value="EUKARYOTIC TRANSLATION INITIATION FACTOR 3 SUBUNIT J"/>
    <property type="match status" value="1"/>
</dbReference>
<dbReference type="Proteomes" id="UP000186922">
    <property type="component" value="Unassembled WGS sequence"/>
</dbReference>
<keyword evidence="1" id="KW-0963">Cytoplasm</keyword>
<dbReference type="PANTHER" id="PTHR21681:SF0">
    <property type="entry name" value="EUKARYOTIC TRANSLATION INITIATION FACTOR 3 SUBUNIT J"/>
    <property type="match status" value="1"/>
</dbReference>
<evidence type="ECO:0000256" key="1">
    <source>
        <dbReference type="ARBA" id="ARBA00022490"/>
    </source>
</evidence>
<keyword evidence="3" id="KW-0648">Protein biosynthesis</keyword>
<dbReference type="EMBL" id="BDGG01000012">
    <property type="protein sequence ID" value="GAV05423.1"/>
    <property type="molecule type" value="Genomic_DNA"/>
</dbReference>
<keyword evidence="2" id="KW-0396">Initiation factor</keyword>
<sequence>MANTAQVHVEFGDADSLDIASRLKVANDDEDVKDNWDDESEDEDEKAKVAEAAPADKTTQPAKAKKKSAKEMAAEKEAQKKQEQEALRRQAEAAANMTPEEAAAEKRRIQKEQEDADFALGADTFLDPEDVTAGAGKGVIDSFEPYSLETFNKFRTLLTEKIAKYHKSEFYGTFLNSFFQDLSLYLPAEDVRRIGATLTTLAAEKAKIEKEKAGKGKSKTVKKPGIGAKKLDDSKANMEADYDPMDDMF</sequence>
<evidence type="ECO:0000256" key="2">
    <source>
        <dbReference type="ARBA" id="ARBA00022540"/>
    </source>
</evidence>
<feature type="compositionally biased region" description="Low complexity" evidence="4">
    <location>
        <begin position="50"/>
        <end position="62"/>
    </location>
</feature>
<proteinExistence type="predicted"/>
<evidence type="ECO:0000256" key="4">
    <source>
        <dbReference type="SAM" id="MobiDB-lite"/>
    </source>
</evidence>
<keyword evidence="6" id="KW-1185">Reference proteome</keyword>
<reference evidence="5 6" key="1">
    <citation type="journal article" date="2016" name="Nat. Commun.">
        <title>Extremotolerant tardigrade genome and improved radiotolerance of human cultured cells by tardigrade-unique protein.</title>
        <authorList>
            <person name="Hashimoto T."/>
            <person name="Horikawa D.D."/>
            <person name="Saito Y."/>
            <person name="Kuwahara H."/>
            <person name="Kozuka-Hata H."/>
            <person name="Shin-I T."/>
            <person name="Minakuchi Y."/>
            <person name="Ohishi K."/>
            <person name="Motoyama A."/>
            <person name="Aizu T."/>
            <person name="Enomoto A."/>
            <person name="Kondo K."/>
            <person name="Tanaka S."/>
            <person name="Hara Y."/>
            <person name="Koshikawa S."/>
            <person name="Sagara H."/>
            <person name="Miura T."/>
            <person name="Yokobori S."/>
            <person name="Miyagawa K."/>
            <person name="Suzuki Y."/>
            <person name="Kubo T."/>
            <person name="Oyama M."/>
            <person name="Kohara Y."/>
            <person name="Fujiyama A."/>
            <person name="Arakawa K."/>
            <person name="Katayama T."/>
            <person name="Toyoda A."/>
            <person name="Kunieda T."/>
        </authorList>
    </citation>
    <scope>NUCLEOTIDE SEQUENCE [LARGE SCALE GENOMIC DNA]</scope>
    <source>
        <strain evidence="5 6">YOKOZUNA-1</strain>
    </source>
</reference>
<evidence type="ECO:0000256" key="3">
    <source>
        <dbReference type="ARBA" id="ARBA00022917"/>
    </source>
</evidence>
<organism evidence="5 6">
    <name type="scientific">Ramazzottius varieornatus</name>
    <name type="common">Water bear</name>
    <name type="synonym">Tardigrade</name>
    <dbReference type="NCBI Taxonomy" id="947166"/>
    <lineage>
        <taxon>Eukaryota</taxon>
        <taxon>Metazoa</taxon>
        <taxon>Ecdysozoa</taxon>
        <taxon>Tardigrada</taxon>
        <taxon>Eutardigrada</taxon>
        <taxon>Parachela</taxon>
        <taxon>Hypsibioidea</taxon>
        <taxon>Ramazzottiidae</taxon>
        <taxon>Ramazzottius</taxon>
    </lineage>
</organism>
<dbReference type="OrthoDB" id="20381at2759"/>
<dbReference type="InterPro" id="IPR023194">
    <property type="entry name" value="eIF3-like_dom_sf"/>
</dbReference>
<evidence type="ECO:0000313" key="6">
    <source>
        <dbReference type="Proteomes" id="UP000186922"/>
    </source>
</evidence>
<accession>A0A1D1VYK0</accession>